<dbReference type="Pfam" id="PF01764">
    <property type="entry name" value="Lipase_3"/>
    <property type="match status" value="1"/>
</dbReference>
<name>E4ZK26_LEPMJ</name>
<keyword evidence="2" id="KW-0378">Hydrolase</keyword>
<dbReference type="STRING" id="985895.E4ZK26"/>
<keyword evidence="1 3" id="KW-0732">Signal</keyword>
<protein>
    <recommendedName>
        <fullName evidence="4">Fungal lipase-type domain-containing protein</fullName>
    </recommendedName>
</protein>
<dbReference type="Gene3D" id="3.40.50.1820">
    <property type="entry name" value="alpha/beta hydrolase"/>
    <property type="match status" value="1"/>
</dbReference>
<dbReference type="GO" id="GO:0006629">
    <property type="term" value="P:lipid metabolic process"/>
    <property type="evidence" value="ECO:0007669"/>
    <property type="project" value="InterPro"/>
</dbReference>
<dbReference type="VEuPathDB" id="FungiDB:LEMA_P071290.1"/>
<dbReference type="PANTHER" id="PTHR46640">
    <property type="entry name" value="TRIACYLGLYCEROL LIPASE, PUTATIVE (AFU_ORTHOLOGUE AFUA_6G06510)-RELATED"/>
    <property type="match status" value="1"/>
</dbReference>
<evidence type="ECO:0000256" key="3">
    <source>
        <dbReference type="SAM" id="SignalP"/>
    </source>
</evidence>
<dbReference type="GO" id="GO:0016787">
    <property type="term" value="F:hydrolase activity"/>
    <property type="evidence" value="ECO:0007669"/>
    <property type="project" value="UniProtKB-KW"/>
</dbReference>
<evidence type="ECO:0000256" key="2">
    <source>
        <dbReference type="ARBA" id="ARBA00022801"/>
    </source>
</evidence>
<dbReference type="OMA" id="YTAAAYC"/>
<evidence type="ECO:0000313" key="5">
    <source>
        <dbReference type="EMBL" id="CBX91621.1"/>
    </source>
</evidence>
<dbReference type="eggNOG" id="KOG4569">
    <property type="taxonomic scope" value="Eukaryota"/>
</dbReference>
<feature type="domain" description="Fungal lipase-type" evidence="4">
    <location>
        <begin position="257"/>
        <end position="388"/>
    </location>
</feature>
<feature type="signal peptide" evidence="3">
    <location>
        <begin position="1"/>
        <end position="28"/>
    </location>
</feature>
<organism evidence="6">
    <name type="scientific">Leptosphaeria maculans (strain JN3 / isolate v23.1.3 / race Av1-4-5-6-7-8)</name>
    <name type="common">Blackleg fungus</name>
    <name type="synonym">Phoma lingam</name>
    <dbReference type="NCBI Taxonomy" id="985895"/>
    <lineage>
        <taxon>Eukaryota</taxon>
        <taxon>Fungi</taxon>
        <taxon>Dikarya</taxon>
        <taxon>Ascomycota</taxon>
        <taxon>Pezizomycotina</taxon>
        <taxon>Dothideomycetes</taxon>
        <taxon>Pleosporomycetidae</taxon>
        <taxon>Pleosporales</taxon>
        <taxon>Pleosporineae</taxon>
        <taxon>Leptosphaeriaceae</taxon>
        <taxon>Plenodomus</taxon>
        <taxon>Plenodomus lingam/Leptosphaeria maculans species complex</taxon>
    </lineage>
</organism>
<dbReference type="InterPro" id="IPR051299">
    <property type="entry name" value="AB_hydrolase_lip/est"/>
</dbReference>
<sequence>MAWLSSTHWSFATLPLLTGNQSLGFVEAAWASQSLVFITKTRAMLPARIPWPSFLNNLPVSVVPPRSRLDTTTRFDSVQLMGHFWHRSLVPFTPYPRLQRPSICSGGRAVAGEPDCVCLPSSFSPSSLFFSSGLSNVNRQTGILKRSSLGESNMPSLIKLGALLLCAVHSVTSVPFEIEKRAVSASILDRLQLFAQWSAASYCLANNNSPNTKITCPQGNCARVESANTNTLTEFENSRRSDITGFIATDSTNRLIVLSFRGSRSVRNWITNAQFLTTSTTICPSCAASTGFWNSYREAEANVIATMTAARTQFPSYRIVATGHSLGGALASLAAGSLRQRGFTVDLYTYGAPKIGQESLAQFLTNTSNGNSFRVTKRSDPVPKLPPTGLGYRHMSPEYYITAGNGVAPTTANIQVLQGTMNLGGNEGDCGFDVASHLDYFGNISACEGAEGIEI</sequence>
<dbReference type="OrthoDB" id="426718at2759"/>
<dbReference type="SUPFAM" id="SSF53474">
    <property type="entry name" value="alpha/beta-Hydrolases"/>
    <property type="match status" value="1"/>
</dbReference>
<dbReference type="InterPro" id="IPR029058">
    <property type="entry name" value="AB_hydrolase_fold"/>
</dbReference>
<evidence type="ECO:0000256" key="1">
    <source>
        <dbReference type="ARBA" id="ARBA00022729"/>
    </source>
</evidence>
<dbReference type="AlphaFoldDB" id="E4ZK26"/>
<dbReference type="InterPro" id="IPR002921">
    <property type="entry name" value="Fungal_lipase-type"/>
</dbReference>
<proteinExistence type="predicted"/>
<feature type="chain" id="PRO_5003191919" description="Fungal lipase-type domain-containing protein" evidence="3">
    <location>
        <begin position="29"/>
        <end position="455"/>
    </location>
</feature>
<dbReference type="InParanoid" id="E4ZK26"/>
<dbReference type="Proteomes" id="UP000002668">
    <property type="component" value="Genome"/>
</dbReference>
<evidence type="ECO:0000313" key="6">
    <source>
        <dbReference type="Proteomes" id="UP000002668"/>
    </source>
</evidence>
<dbReference type="PANTHER" id="PTHR46640:SF1">
    <property type="entry name" value="FUNGAL LIPASE-LIKE DOMAIN-CONTAINING PROTEIN-RELATED"/>
    <property type="match status" value="1"/>
</dbReference>
<accession>E4ZK26</accession>
<keyword evidence="6" id="KW-1185">Reference proteome</keyword>
<evidence type="ECO:0000259" key="4">
    <source>
        <dbReference type="Pfam" id="PF01764"/>
    </source>
</evidence>
<gene>
    <name evidence="5" type="ORF">LEMA_P071290.1</name>
</gene>
<dbReference type="CDD" id="cd00519">
    <property type="entry name" value="Lipase_3"/>
    <property type="match status" value="1"/>
</dbReference>
<reference evidence="6" key="1">
    <citation type="journal article" date="2011" name="Nat. Commun.">
        <title>Effector diversification within compartments of the Leptosphaeria maculans genome affected by Repeat-Induced Point mutations.</title>
        <authorList>
            <person name="Rouxel T."/>
            <person name="Grandaubert J."/>
            <person name="Hane J.K."/>
            <person name="Hoede C."/>
            <person name="van de Wouw A.P."/>
            <person name="Couloux A."/>
            <person name="Dominguez V."/>
            <person name="Anthouard V."/>
            <person name="Bally P."/>
            <person name="Bourras S."/>
            <person name="Cozijnsen A.J."/>
            <person name="Ciuffetti L.M."/>
            <person name="Degrave A."/>
            <person name="Dilmaghani A."/>
            <person name="Duret L."/>
            <person name="Fudal I."/>
            <person name="Goodwin S.B."/>
            <person name="Gout L."/>
            <person name="Glaser N."/>
            <person name="Linglin J."/>
            <person name="Kema G.H.J."/>
            <person name="Lapalu N."/>
            <person name="Lawrence C.B."/>
            <person name="May K."/>
            <person name="Meyer M."/>
            <person name="Ollivier B."/>
            <person name="Poulain J."/>
            <person name="Schoch C.L."/>
            <person name="Simon A."/>
            <person name="Spatafora J.W."/>
            <person name="Stachowiak A."/>
            <person name="Turgeon B.G."/>
            <person name="Tyler B.M."/>
            <person name="Vincent D."/>
            <person name="Weissenbach J."/>
            <person name="Amselem J."/>
            <person name="Quesneville H."/>
            <person name="Oliver R.P."/>
            <person name="Wincker P."/>
            <person name="Balesdent M.-H."/>
            <person name="Howlett B.J."/>
        </authorList>
    </citation>
    <scope>NUCLEOTIDE SEQUENCE [LARGE SCALE GENOMIC DNA]</scope>
    <source>
        <strain evidence="6">JN3 / isolate v23.1.3 / race Av1-4-5-6-7-8</strain>
    </source>
</reference>
<dbReference type="EMBL" id="FP929072">
    <property type="protein sequence ID" value="CBX91621.1"/>
    <property type="molecule type" value="Genomic_DNA"/>
</dbReference>
<dbReference type="HOGENOM" id="CLU_601389_0_0_1"/>